<dbReference type="FunFam" id="3.75.10.10:FF:000004">
    <property type="entry name" value="N(G),N(G)-dimethylarginine dimethylaminohydrolase 1"/>
    <property type="match status" value="1"/>
</dbReference>
<organism evidence="4">
    <name type="scientific">Hirondellea gigas</name>
    <dbReference type="NCBI Taxonomy" id="1518452"/>
    <lineage>
        <taxon>Eukaryota</taxon>
        <taxon>Metazoa</taxon>
        <taxon>Ecdysozoa</taxon>
        <taxon>Arthropoda</taxon>
        <taxon>Crustacea</taxon>
        <taxon>Multicrustacea</taxon>
        <taxon>Malacostraca</taxon>
        <taxon>Eumalacostraca</taxon>
        <taxon>Peracarida</taxon>
        <taxon>Amphipoda</taxon>
        <taxon>Amphilochidea</taxon>
        <taxon>Lysianassida</taxon>
        <taxon>Lysianassidira</taxon>
        <taxon>Lysianassoidea</taxon>
        <taxon>Lysianassidae</taxon>
        <taxon>Hirondellea</taxon>
    </lineage>
</organism>
<dbReference type="PANTHER" id="PTHR12737:SF9">
    <property type="entry name" value="DIMETHYLARGININASE"/>
    <property type="match status" value="1"/>
</dbReference>
<protein>
    <submittedName>
        <fullName evidence="4">N(G),N(G)-dimethylarginine dimethylaminohydrolase 1-like</fullName>
    </submittedName>
</protein>
<dbReference type="AlphaFoldDB" id="A0A6A7G4U3"/>
<dbReference type="GO" id="GO:0006525">
    <property type="term" value="P:arginine metabolic process"/>
    <property type="evidence" value="ECO:0007669"/>
    <property type="project" value="TreeGrafter"/>
</dbReference>
<evidence type="ECO:0000256" key="1">
    <source>
        <dbReference type="ARBA" id="ARBA00008532"/>
    </source>
</evidence>
<evidence type="ECO:0000256" key="3">
    <source>
        <dbReference type="PIRSR" id="PIRSR633199-1"/>
    </source>
</evidence>
<dbReference type="PANTHER" id="PTHR12737">
    <property type="entry name" value="DIMETHYLARGININE DIMETHYLAMINOHYDROLASE"/>
    <property type="match status" value="1"/>
</dbReference>
<comment type="similarity">
    <text evidence="1">Belongs to the DDAH family.</text>
</comment>
<dbReference type="InterPro" id="IPR033199">
    <property type="entry name" value="DDAH-like"/>
</dbReference>
<feature type="active site" description="Proton donor" evidence="3">
    <location>
        <position position="165"/>
    </location>
</feature>
<dbReference type="SUPFAM" id="SSF55909">
    <property type="entry name" value="Pentein"/>
    <property type="match status" value="1"/>
</dbReference>
<name>A0A6A7G4U3_9CRUS</name>
<reference evidence="4" key="1">
    <citation type="submission" date="2017-11" db="EMBL/GenBank/DDBJ databases">
        <title>The sensing device of the deep-sea amphipod.</title>
        <authorList>
            <person name="Kobayashi H."/>
            <person name="Nagahama T."/>
            <person name="Arai W."/>
            <person name="Sasagawa Y."/>
            <person name="Umeda M."/>
            <person name="Hayashi T."/>
            <person name="Nikaido I."/>
            <person name="Watanabe H."/>
            <person name="Oguri K."/>
            <person name="Kitazato H."/>
            <person name="Fujioka K."/>
            <person name="Kido Y."/>
            <person name="Takami H."/>
        </authorList>
    </citation>
    <scope>NUCLEOTIDE SEQUENCE</scope>
    <source>
        <tissue evidence="4">Whole body</tissue>
    </source>
</reference>
<dbReference type="GO" id="GO:0000052">
    <property type="term" value="P:citrulline metabolic process"/>
    <property type="evidence" value="ECO:0007669"/>
    <property type="project" value="TreeGrafter"/>
</dbReference>
<keyword evidence="2 4" id="KW-0378">Hydrolase</keyword>
<evidence type="ECO:0000256" key="2">
    <source>
        <dbReference type="ARBA" id="ARBA00022801"/>
    </source>
</evidence>
<evidence type="ECO:0000313" key="4">
    <source>
        <dbReference type="EMBL" id="LAC25936.1"/>
    </source>
</evidence>
<dbReference type="GO" id="GO:0016597">
    <property type="term" value="F:amino acid binding"/>
    <property type="evidence" value="ECO:0007669"/>
    <property type="project" value="TreeGrafter"/>
</dbReference>
<dbReference type="EMBL" id="IACT01006814">
    <property type="protein sequence ID" value="LAC25936.1"/>
    <property type="molecule type" value="mRNA"/>
</dbReference>
<dbReference type="Gene3D" id="3.75.10.10">
    <property type="entry name" value="L-arginine/glycine Amidinotransferase, Chain A"/>
    <property type="match status" value="1"/>
</dbReference>
<dbReference type="GO" id="GO:0016403">
    <property type="term" value="F:dimethylargininase activity"/>
    <property type="evidence" value="ECO:0007669"/>
    <property type="project" value="TreeGrafter"/>
</dbReference>
<sequence>MSHFRFTHAVVCRVPDSMNNAIGVDKLIPIDIPKCRRQHEAYVQALRDAGLDVIELPADEQHPDCPFVEDTAVVCNGAVLLCRPHSDTRRQEVQYMKSILQKELELHVMEISDEAATLEGGDVLFTGREFFVGISERTNHAGAVALAKAFPEFPCSPIKIEGALHLKCLVTMAGPDVICVAKDKNAQVALKRIESCASFTYKTLTVPDAAAANCVFANGFLLHRSQTDFPDSAKVFTSKLEQYKLRGLEWSELSKAWGSLSCCSILVKQPRVRRSHT</sequence>
<feature type="active site" description="Nucleophile" evidence="3">
    <location>
        <position position="262"/>
    </location>
</feature>
<accession>A0A6A7G4U3</accession>
<proteinExistence type="evidence at transcript level"/>
<dbReference type="GO" id="GO:0045429">
    <property type="term" value="P:positive regulation of nitric oxide biosynthetic process"/>
    <property type="evidence" value="ECO:0007669"/>
    <property type="project" value="TreeGrafter"/>
</dbReference>
<dbReference type="Pfam" id="PF19420">
    <property type="entry name" value="DDAH_eukar"/>
    <property type="match status" value="1"/>
</dbReference>